<name>A0A0G4G503_9ALVE</name>
<evidence type="ECO:0000313" key="9">
    <source>
        <dbReference type="EMBL" id="CEM23400.1"/>
    </source>
</evidence>
<evidence type="ECO:0000256" key="5">
    <source>
        <dbReference type="ARBA" id="ARBA00023136"/>
    </source>
</evidence>
<feature type="domain" description="SPX" evidence="8">
    <location>
        <begin position="1"/>
        <end position="166"/>
    </location>
</feature>
<keyword evidence="3 7" id="KW-0812">Transmembrane</keyword>
<dbReference type="AlphaFoldDB" id="A0A0G4G503"/>
<keyword evidence="4 7" id="KW-1133">Transmembrane helix</keyword>
<evidence type="ECO:0000259" key="8">
    <source>
        <dbReference type="PROSITE" id="PS51382"/>
    </source>
</evidence>
<dbReference type="InterPro" id="IPR004331">
    <property type="entry name" value="SPX_dom"/>
</dbReference>
<organism evidence="9">
    <name type="scientific">Chromera velia CCMP2878</name>
    <dbReference type="NCBI Taxonomy" id="1169474"/>
    <lineage>
        <taxon>Eukaryota</taxon>
        <taxon>Sar</taxon>
        <taxon>Alveolata</taxon>
        <taxon>Colpodellida</taxon>
        <taxon>Chromeraceae</taxon>
        <taxon>Chromera</taxon>
    </lineage>
</organism>
<keyword evidence="2" id="KW-0926">Vacuole</keyword>
<dbReference type="PROSITE" id="PS51382">
    <property type="entry name" value="SPX"/>
    <property type="match status" value="1"/>
</dbReference>
<dbReference type="InterPro" id="IPR042267">
    <property type="entry name" value="VTC_sf"/>
</dbReference>
<dbReference type="GO" id="GO:0005774">
    <property type="term" value="C:vacuolar membrane"/>
    <property type="evidence" value="ECO:0007669"/>
    <property type="project" value="UniProtKB-SubCell"/>
</dbReference>
<feature type="region of interest" description="Disordered" evidence="6">
    <location>
        <begin position="600"/>
        <end position="627"/>
    </location>
</feature>
<dbReference type="Gene3D" id="3.20.100.30">
    <property type="entry name" value="VTC, catalytic tunnel domain"/>
    <property type="match status" value="1"/>
</dbReference>
<gene>
    <name evidence="9" type="ORF">Cvel_20251</name>
</gene>
<dbReference type="InterPro" id="IPR003807">
    <property type="entry name" value="DUF202"/>
</dbReference>
<feature type="compositionally biased region" description="Low complexity" evidence="6">
    <location>
        <begin position="644"/>
        <end position="661"/>
    </location>
</feature>
<comment type="subcellular location">
    <subcellularLocation>
        <location evidence="1">Vacuole membrane</location>
        <topology evidence="1">Multi-pass membrane protein</topology>
    </subcellularLocation>
</comment>
<feature type="transmembrane region" description="Helical" evidence="7">
    <location>
        <begin position="739"/>
        <end position="759"/>
    </location>
</feature>
<evidence type="ECO:0000256" key="4">
    <source>
        <dbReference type="ARBA" id="ARBA00022989"/>
    </source>
</evidence>
<dbReference type="Pfam" id="PF09359">
    <property type="entry name" value="VTC"/>
    <property type="match status" value="1"/>
</dbReference>
<dbReference type="VEuPathDB" id="CryptoDB:Cvel_20251"/>
<dbReference type="InterPro" id="IPR018966">
    <property type="entry name" value="VTC_domain"/>
</dbReference>
<proteinExistence type="predicted"/>
<dbReference type="Pfam" id="PF02656">
    <property type="entry name" value="DUF202"/>
    <property type="match status" value="1"/>
</dbReference>
<evidence type="ECO:0000256" key="7">
    <source>
        <dbReference type="SAM" id="Phobius"/>
    </source>
</evidence>
<dbReference type="PhylomeDB" id="A0A0G4G503"/>
<dbReference type="GO" id="GO:0006799">
    <property type="term" value="P:polyphosphate biosynthetic process"/>
    <property type="evidence" value="ECO:0007669"/>
    <property type="project" value="UniProtKB-ARBA"/>
</dbReference>
<sequence length="823" mass="94312">MEALLRDLMDVRYAKYYVDYRELKRLTAQCKSEAAKQYAGSAGPSFAGIVYPEALRKNPRSVLKETSDRYKAFEDQVVAEIQKMNKFATTKAINIEEKLKDVIGTMANKESIMPHELSLYKEDIEAQANEIVHLDAYIRINYRALVFACHDFDRSLQVSFSTWLLTSLPTEPFNKINQDRLLIGLHLAWTRWRAASEQGKDTTTWVPPSSFVRNTTKYWVKQHNIVKCKCLILRHMPYLIIGSTPEKLEKVFLEAQLPLHLDKRRKSESEKRQLEKKRKQRGMGGRQNSVDYARDMQRLAELESGEKRRKEEEEKISCESQLISSVYFDNQECHCYKERIKRMEGAPLLRLRWYGENDGSAEKEVFVEKKTHHEGWVGEDSVKERYVVKQEDVWSVISGETRTEALIEKYSAPGGGPNKKPLKDKDKDSMRYLGKQVEFLIHDKKVRPMVRTTYSRCAFQLGARNDVRFSLDTNLAILNELTSDGAPQEYLEQGRSPPQFWAKQPTTQLRWEDIVRFKYAVLEVKLQTTEPAWVSGMLELCEATAVHKFSKFQHGMAWIHRSLLDSSKAPYPHWWDELHEKKQYRCGFGGLGNVSIDLGREKDRPAAGPGPGAAGALQVGGDRPKAPPLARPKIEDMENARQRALAQAADPPQQLLQSLQGGPRGGKSRPLQAELAEVEALPQEELRRMIEARRRGMLRLEPKSFFAAERVFLHYVNHALYVGAMAIALYDLGPRWTRISGMIMAPVSIVLLVYSYIVFRTRSKAIKEFRPNSRFDHDTGPLVVFVVLALALLATIFVNLEEGTPFIVKKTKGYALKMKSHSE</sequence>
<keyword evidence="5 7" id="KW-0472">Membrane</keyword>
<dbReference type="InterPro" id="IPR051572">
    <property type="entry name" value="VTC_Complex_Subunit"/>
</dbReference>
<evidence type="ECO:0000256" key="3">
    <source>
        <dbReference type="ARBA" id="ARBA00022692"/>
    </source>
</evidence>
<feature type="region of interest" description="Disordered" evidence="6">
    <location>
        <begin position="644"/>
        <end position="670"/>
    </location>
</feature>
<dbReference type="PANTHER" id="PTHR46140:SF1">
    <property type="entry name" value="VACUOLAR TRANSPORTER CHAPERONE COMPLEX SUBUNIT 4-RELATED"/>
    <property type="match status" value="1"/>
</dbReference>
<feature type="transmembrane region" description="Helical" evidence="7">
    <location>
        <begin position="779"/>
        <end position="800"/>
    </location>
</feature>
<evidence type="ECO:0000256" key="2">
    <source>
        <dbReference type="ARBA" id="ARBA00022554"/>
    </source>
</evidence>
<evidence type="ECO:0000256" key="6">
    <source>
        <dbReference type="SAM" id="MobiDB-lite"/>
    </source>
</evidence>
<dbReference type="EMBL" id="CDMZ01000889">
    <property type="protein sequence ID" value="CEM23400.1"/>
    <property type="molecule type" value="Genomic_DNA"/>
</dbReference>
<accession>A0A0G4G503</accession>
<evidence type="ECO:0000256" key="1">
    <source>
        <dbReference type="ARBA" id="ARBA00004128"/>
    </source>
</evidence>
<protein>
    <recommendedName>
        <fullName evidence="8">SPX domain-containing protein</fullName>
    </recommendedName>
</protein>
<feature type="region of interest" description="Disordered" evidence="6">
    <location>
        <begin position="264"/>
        <end position="290"/>
    </location>
</feature>
<reference evidence="9" key="1">
    <citation type="submission" date="2014-11" db="EMBL/GenBank/DDBJ databases">
        <authorList>
            <person name="Otto D Thomas"/>
            <person name="Naeem Raeece"/>
        </authorList>
    </citation>
    <scope>NUCLEOTIDE SEQUENCE</scope>
</reference>
<dbReference type="PANTHER" id="PTHR46140">
    <property type="entry name" value="VACUOLAR TRANSPORTER CHAPERONE 1-RELATED"/>
    <property type="match status" value="1"/>
</dbReference>